<name>A0AA86PGG4_9EUKA</name>
<dbReference type="EMBL" id="CAXDID020000090">
    <property type="protein sequence ID" value="CAL6022003.1"/>
    <property type="molecule type" value="Genomic_DNA"/>
</dbReference>
<keyword evidence="1" id="KW-0238">DNA-binding</keyword>
<gene>
    <name evidence="1" type="ORF">HINF_LOCUS26675</name>
    <name evidence="2" type="ORF">HINF_LOCUS28438</name>
</gene>
<organism evidence="1">
    <name type="scientific">Hexamita inflata</name>
    <dbReference type="NCBI Taxonomy" id="28002"/>
    <lineage>
        <taxon>Eukaryota</taxon>
        <taxon>Metamonada</taxon>
        <taxon>Diplomonadida</taxon>
        <taxon>Hexamitidae</taxon>
        <taxon>Hexamitinae</taxon>
        <taxon>Hexamita</taxon>
    </lineage>
</organism>
<evidence type="ECO:0000313" key="3">
    <source>
        <dbReference type="Proteomes" id="UP001642409"/>
    </source>
</evidence>
<evidence type="ECO:0000313" key="1">
    <source>
        <dbReference type="EMBL" id="CAI9939030.1"/>
    </source>
</evidence>
<proteinExistence type="predicted"/>
<sequence>MTLVTLSNQHKFLITQFLQNSKRKYHMWTQNETVLVFKAVQRTNKNWRLVQKMFPQISLPIIRNKQLLKSKCSRISNSVKIKLKQKRITENDTTLLNKWTE</sequence>
<dbReference type="SUPFAM" id="SSF46689">
    <property type="entry name" value="Homeodomain-like"/>
    <property type="match status" value="1"/>
</dbReference>
<keyword evidence="3" id="KW-1185">Reference proteome</keyword>
<dbReference type="AlphaFoldDB" id="A0AA86PGG4"/>
<keyword evidence="1" id="KW-0371">Homeobox</keyword>
<evidence type="ECO:0000313" key="2">
    <source>
        <dbReference type="EMBL" id="CAL6022003.1"/>
    </source>
</evidence>
<dbReference type="GO" id="GO:0003677">
    <property type="term" value="F:DNA binding"/>
    <property type="evidence" value="ECO:0007669"/>
    <property type="project" value="UniProtKB-KW"/>
</dbReference>
<dbReference type="Proteomes" id="UP001642409">
    <property type="component" value="Unassembled WGS sequence"/>
</dbReference>
<dbReference type="EMBL" id="CATOUU010000660">
    <property type="protein sequence ID" value="CAI9939030.1"/>
    <property type="molecule type" value="Genomic_DNA"/>
</dbReference>
<comment type="caution">
    <text evidence="1">The sequence shown here is derived from an EMBL/GenBank/DDBJ whole genome shotgun (WGS) entry which is preliminary data.</text>
</comment>
<accession>A0AA86PGG4</accession>
<reference evidence="2 3" key="2">
    <citation type="submission" date="2024-07" db="EMBL/GenBank/DDBJ databases">
        <authorList>
            <person name="Akdeniz Z."/>
        </authorList>
    </citation>
    <scope>NUCLEOTIDE SEQUENCE [LARGE SCALE GENOMIC DNA]</scope>
</reference>
<reference evidence="1" key="1">
    <citation type="submission" date="2023-06" db="EMBL/GenBank/DDBJ databases">
        <authorList>
            <person name="Kurt Z."/>
        </authorList>
    </citation>
    <scope>NUCLEOTIDE SEQUENCE</scope>
</reference>
<protein>
    <submittedName>
        <fullName evidence="1">Homeobox-like domain superfamily</fullName>
    </submittedName>
    <submittedName>
        <fullName evidence="2">Homeobox-like_domain superfamily</fullName>
    </submittedName>
</protein>
<dbReference type="InterPro" id="IPR009057">
    <property type="entry name" value="Homeodomain-like_sf"/>
</dbReference>